<evidence type="ECO:0000313" key="2">
    <source>
        <dbReference type="Proteomes" id="UP000015100"/>
    </source>
</evidence>
<dbReference type="OrthoDB" id="3541472at2759"/>
<evidence type="ECO:0008006" key="3">
    <source>
        <dbReference type="Google" id="ProtNLM"/>
    </source>
</evidence>
<dbReference type="AlphaFoldDB" id="S8AQA5"/>
<reference evidence="2" key="2">
    <citation type="submission" date="2013-04" db="EMBL/GenBank/DDBJ databases">
        <title>Genomic mechanisms accounting for the adaptation to parasitism in nematode-trapping fungi.</title>
        <authorList>
            <person name="Ahren D.G."/>
        </authorList>
    </citation>
    <scope>NUCLEOTIDE SEQUENCE [LARGE SCALE GENOMIC DNA]</scope>
    <source>
        <strain evidence="2">CBS 200.50</strain>
    </source>
</reference>
<name>S8AQA5_DACHA</name>
<dbReference type="EMBL" id="AQGS01000023">
    <property type="protein sequence ID" value="EPS45140.1"/>
    <property type="molecule type" value="Genomic_DNA"/>
</dbReference>
<reference evidence="1 2" key="1">
    <citation type="journal article" date="2013" name="PLoS Genet.">
        <title>Genomic mechanisms accounting for the adaptation to parasitism in nematode-trapping fungi.</title>
        <authorList>
            <person name="Meerupati T."/>
            <person name="Andersson K.M."/>
            <person name="Friman E."/>
            <person name="Kumar D."/>
            <person name="Tunlid A."/>
            <person name="Ahren D."/>
        </authorList>
    </citation>
    <scope>NUCLEOTIDE SEQUENCE [LARGE SCALE GENOMIC DNA]</scope>
    <source>
        <strain evidence="1 2">CBS 200.50</strain>
    </source>
</reference>
<gene>
    <name evidence="1" type="ORF">H072_931</name>
</gene>
<proteinExistence type="predicted"/>
<evidence type="ECO:0000313" key="1">
    <source>
        <dbReference type="EMBL" id="EPS45140.1"/>
    </source>
</evidence>
<dbReference type="Gene3D" id="3.80.10.10">
    <property type="entry name" value="Ribonuclease Inhibitor"/>
    <property type="match status" value="1"/>
</dbReference>
<dbReference type="InterPro" id="IPR032675">
    <property type="entry name" value="LRR_dom_sf"/>
</dbReference>
<protein>
    <recommendedName>
        <fullName evidence="3">F-box domain-containing protein</fullName>
    </recommendedName>
</protein>
<sequence length="615" mass="71496">MDFPTPRTNRLAPILSVLRPGYKRAPTQKETKERLTPIAIANTPLDPNPVGASTAHKSKTSVVARAFVSRRIISTLRRMKEAAMPPKGYRISILELPNELLIKIINNLRGDTDTLKNVRLVGRLFNDLASPVLFDRLRIYIRRRYRDREPEWLRSRRQFDRISHPPAPGPDFLFDNVQDLDIFEFGNFCGVNIYNNNEEPKTLEHTADSIRLLQDFVCSFKRLAKLRWLTEYSEPDINLDLSPIAAGVTYLDLHFHYFHHPLVGFKSFQNLTHLKLILRNPNENEYLVDLPHLTNLNIECWGDTDFTSWDWLDAQNSPFNLTVLEVKEDKPPETFPKHLVPKFLSKLQTLRLFTSHPPHVSKNTYTIWDALSENKVQLREVQQEAILSNHMLEYLKSYSNRLENLSIMAPSHTCGSLPTRHGCLSGHEEVLQIMNSLWEDVVSQHASTLKELRIFPGHEHQYRDMPSQATTEQRSTADILNREEPWILGDHIPSGRLALLKCEKLEYLLLGSAAEYGLEEFIDVVVRMKNLPAVKYCLEGRREMVNMGGWCGTAMYRNHQDRQKQQHRMEDIHWSGEGVEDSRFRQLKIEIPPLGDCEFVRQGHWRLRFSEQDEW</sequence>
<comment type="caution">
    <text evidence="1">The sequence shown here is derived from an EMBL/GenBank/DDBJ whole genome shotgun (WGS) entry which is preliminary data.</text>
</comment>
<dbReference type="OMA" id="NREEPWI"/>
<dbReference type="Proteomes" id="UP000015100">
    <property type="component" value="Unassembled WGS sequence"/>
</dbReference>
<dbReference type="STRING" id="1284197.S8AQA5"/>
<keyword evidence="2" id="KW-1185">Reference proteome</keyword>
<organism evidence="1 2">
    <name type="scientific">Dactylellina haptotyla (strain CBS 200.50)</name>
    <name type="common">Nematode-trapping fungus</name>
    <name type="synonym">Monacrosporium haptotylum</name>
    <dbReference type="NCBI Taxonomy" id="1284197"/>
    <lineage>
        <taxon>Eukaryota</taxon>
        <taxon>Fungi</taxon>
        <taxon>Dikarya</taxon>
        <taxon>Ascomycota</taxon>
        <taxon>Pezizomycotina</taxon>
        <taxon>Orbiliomycetes</taxon>
        <taxon>Orbiliales</taxon>
        <taxon>Orbiliaceae</taxon>
        <taxon>Dactylellina</taxon>
    </lineage>
</organism>
<accession>S8AQA5</accession>
<dbReference type="HOGENOM" id="CLU_476450_0_0_1"/>